<gene>
    <name evidence="6" type="ORF">BAU07_24430</name>
</gene>
<dbReference type="PANTHER" id="PTHR30579:SF2">
    <property type="entry name" value="HTH-TYPE TRANSCRIPTIONAL REGULATOR ARGP"/>
    <property type="match status" value="1"/>
</dbReference>
<dbReference type="InterPro" id="IPR000847">
    <property type="entry name" value="LysR_HTH_N"/>
</dbReference>
<evidence type="ECO:0000313" key="7">
    <source>
        <dbReference type="Proteomes" id="UP000091926"/>
    </source>
</evidence>
<dbReference type="AlphaFoldDB" id="A0A193GKQ7"/>
<dbReference type="Pfam" id="PF03466">
    <property type="entry name" value="LysR_substrate"/>
    <property type="match status" value="1"/>
</dbReference>
<dbReference type="InterPro" id="IPR005119">
    <property type="entry name" value="LysR_subst-bd"/>
</dbReference>
<dbReference type="Proteomes" id="UP000091926">
    <property type="component" value="Chromosome"/>
</dbReference>
<dbReference type="Gene3D" id="1.10.10.10">
    <property type="entry name" value="Winged helix-like DNA-binding domain superfamily/Winged helix DNA-binding domain"/>
    <property type="match status" value="1"/>
</dbReference>
<organism evidence="6 7">
    <name type="scientific">Bordetella flabilis</name>
    <dbReference type="NCBI Taxonomy" id="463014"/>
    <lineage>
        <taxon>Bacteria</taxon>
        <taxon>Pseudomonadati</taxon>
        <taxon>Pseudomonadota</taxon>
        <taxon>Betaproteobacteria</taxon>
        <taxon>Burkholderiales</taxon>
        <taxon>Alcaligenaceae</taxon>
        <taxon>Bordetella</taxon>
    </lineage>
</organism>
<keyword evidence="2" id="KW-0805">Transcription regulation</keyword>
<dbReference type="RefSeq" id="WP_066663637.1">
    <property type="nucleotide sequence ID" value="NZ_CBCSCL010000003.1"/>
</dbReference>
<dbReference type="InterPro" id="IPR017685">
    <property type="entry name" value="ArgP"/>
</dbReference>
<dbReference type="InterPro" id="IPR036388">
    <property type="entry name" value="WH-like_DNA-bd_sf"/>
</dbReference>
<dbReference type="SUPFAM" id="SSF46785">
    <property type="entry name" value="Winged helix' DNA-binding domain"/>
    <property type="match status" value="1"/>
</dbReference>
<keyword evidence="4" id="KW-0804">Transcription</keyword>
<dbReference type="NCBIfam" id="NF002964">
    <property type="entry name" value="PRK03635.1"/>
    <property type="match status" value="1"/>
</dbReference>
<keyword evidence="7" id="KW-1185">Reference proteome</keyword>
<accession>A0A193GKQ7</accession>
<dbReference type="InterPro" id="IPR036390">
    <property type="entry name" value="WH_DNA-bd_sf"/>
</dbReference>
<evidence type="ECO:0000313" key="6">
    <source>
        <dbReference type="EMBL" id="ANN79844.1"/>
    </source>
</evidence>
<dbReference type="OrthoDB" id="3252676at2"/>
<dbReference type="Gene3D" id="3.40.190.290">
    <property type="match status" value="1"/>
</dbReference>
<dbReference type="Pfam" id="PF00126">
    <property type="entry name" value="HTH_1"/>
    <property type="match status" value="1"/>
</dbReference>
<evidence type="ECO:0000256" key="3">
    <source>
        <dbReference type="ARBA" id="ARBA00023125"/>
    </source>
</evidence>
<dbReference type="GO" id="GO:0003700">
    <property type="term" value="F:DNA-binding transcription factor activity"/>
    <property type="evidence" value="ECO:0007669"/>
    <property type="project" value="InterPro"/>
</dbReference>
<dbReference type="InterPro" id="IPR050176">
    <property type="entry name" value="LTTR"/>
</dbReference>
<protein>
    <submittedName>
        <fullName evidence="6">Transcriptional regulator ArgP</fullName>
    </submittedName>
</protein>
<dbReference type="EMBL" id="CP016172">
    <property type="protein sequence ID" value="ANN79844.1"/>
    <property type="molecule type" value="Genomic_DNA"/>
</dbReference>
<feature type="domain" description="HTH lysR-type" evidence="5">
    <location>
        <begin position="1"/>
        <end position="59"/>
    </location>
</feature>
<dbReference type="KEGG" id="bfz:BAU07_24430"/>
<dbReference type="GO" id="GO:0003677">
    <property type="term" value="F:DNA binding"/>
    <property type="evidence" value="ECO:0007669"/>
    <property type="project" value="UniProtKB-KW"/>
</dbReference>
<dbReference type="PANTHER" id="PTHR30579">
    <property type="entry name" value="TRANSCRIPTIONAL REGULATOR"/>
    <property type="match status" value="1"/>
</dbReference>
<dbReference type="NCBIfam" id="NF009888">
    <property type="entry name" value="PRK13348.1"/>
    <property type="match status" value="1"/>
</dbReference>
<comment type="similarity">
    <text evidence="1">Belongs to the LysR transcriptional regulatory family.</text>
</comment>
<evidence type="ECO:0000256" key="1">
    <source>
        <dbReference type="ARBA" id="ARBA00009437"/>
    </source>
</evidence>
<evidence type="ECO:0000256" key="4">
    <source>
        <dbReference type="ARBA" id="ARBA00023163"/>
    </source>
</evidence>
<dbReference type="SUPFAM" id="SSF53850">
    <property type="entry name" value="Periplasmic binding protein-like II"/>
    <property type="match status" value="1"/>
</dbReference>
<evidence type="ECO:0000256" key="2">
    <source>
        <dbReference type="ARBA" id="ARBA00023015"/>
    </source>
</evidence>
<evidence type="ECO:0000259" key="5">
    <source>
        <dbReference type="PROSITE" id="PS50931"/>
    </source>
</evidence>
<reference evidence="6 7" key="1">
    <citation type="submission" date="2016-06" db="EMBL/GenBank/DDBJ databases">
        <title>Complete genome sequences of Bordetella bronchialis and Bordetella flabilis.</title>
        <authorList>
            <person name="LiPuma J.J."/>
            <person name="Spilker T."/>
        </authorList>
    </citation>
    <scope>NUCLEOTIDE SEQUENCE [LARGE SCALE GENOMIC DNA]</scope>
    <source>
        <strain evidence="6 7">AU10664</strain>
    </source>
</reference>
<name>A0A193GKQ7_9BORD</name>
<sequence>MNLDHAQLRALAAVVREGSFERAAAVLHVTPSAVSQRIKALEDRVGRLLVQRTTPVAATRDGQVLVQLAEQAALLEHDALNRLGVAEEAPQATLPVAVNHDSLETWFMDAALQFAARTQATLDLRAEDQDHTAELLRSGAVLGAVTTLAEPVQGCRIHALGSMRYAATCSPEFHRRHFKEGVSAQALAHAPVLVYNRKDALQGRFARRILRGAAWQPPVWWLPSARAFVRASLAGLGWTMNPLALVQDDLEAGRLVLLRARAFEDTPLFWQHWRVNSDTMSALTDAVLAAARGLVRRRAVAEPAGARDRGRA</sequence>
<keyword evidence="3" id="KW-0238">DNA-binding</keyword>
<dbReference type="NCBIfam" id="TIGR03298">
    <property type="entry name" value="argP"/>
    <property type="match status" value="1"/>
</dbReference>
<dbReference type="PROSITE" id="PS50931">
    <property type="entry name" value="HTH_LYSR"/>
    <property type="match status" value="1"/>
</dbReference>
<proteinExistence type="inferred from homology"/>